<dbReference type="InParanoid" id="A0A0V0QXK0"/>
<dbReference type="GO" id="GO:0046872">
    <property type="term" value="F:metal ion binding"/>
    <property type="evidence" value="ECO:0007669"/>
    <property type="project" value="UniProtKB-KW"/>
</dbReference>
<keyword evidence="6" id="KW-1185">Reference proteome</keyword>
<keyword evidence="1" id="KW-0479">Metal-binding</keyword>
<protein>
    <submittedName>
        <fullName evidence="5">Terpenoid synthase</fullName>
    </submittedName>
</protein>
<evidence type="ECO:0000256" key="3">
    <source>
        <dbReference type="RuleBase" id="RU004466"/>
    </source>
</evidence>
<comment type="caution">
    <text evidence="5">The sequence shown here is derived from an EMBL/GenBank/DDBJ whole genome shotgun (WGS) entry which is preliminary data.</text>
</comment>
<dbReference type="OMA" id="PESESKY"/>
<evidence type="ECO:0000313" key="5">
    <source>
        <dbReference type="EMBL" id="KRX06881.1"/>
    </source>
</evidence>
<keyword evidence="2" id="KW-0460">Magnesium</keyword>
<dbReference type="Gene3D" id="1.10.600.10">
    <property type="entry name" value="Farnesyl Diphosphate Synthase"/>
    <property type="match status" value="1"/>
</dbReference>
<dbReference type="Pfam" id="PF00348">
    <property type="entry name" value="polyprenyl_synt"/>
    <property type="match status" value="1"/>
</dbReference>
<proteinExistence type="inferred from homology"/>
<dbReference type="PANTHER" id="PTHR12001">
    <property type="entry name" value="GERANYLGERANYL PYROPHOSPHATE SYNTHASE"/>
    <property type="match status" value="1"/>
</dbReference>
<dbReference type="OrthoDB" id="6921389at2759"/>
<keyword evidence="4" id="KW-1133">Transmembrane helix</keyword>
<comment type="similarity">
    <text evidence="3">Belongs to the FPP/GGPP synthase family.</text>
</comment>
<dbReference type="SFLD" id="SFLDS00005">
    <property type="entry name" value="Isoprenoid_Synthase_Type_I"/>
    <property type="match status" value="1"/>
</dbReference>
<dbReference type="SFLD" id="SFLDG01017">
    <property type="entry name" value="Polyprenyl_Transferase_Like"/>
    <property type="match status" value="1"/>
</dbReference>
<reference evidence="5 6" key="1">
    <citation type="journal article" date="2015" name="Sci. Rep.">
        <title>Genome of the facultative scuticociliatosis pathogen Pseudocohnilembus persalinus provides insight into its virulence through horizontal gene transfer.</title>
        <authorList>
            <person name="Xiong J."/>
            <person name="Wang G."/>
            <person name="Cheng J."/>
            <person name="Tian M."/>
            <person name="Pan X."/>
            <person name="Warren A."/>
            <person name="Jiang C."/>
            <person name="Yuan D."/>
            <person name="Miao W."/>
        </authorList>
    </citation>
    <scope>NUCLEOTIDE SEQUENCE [LARGE SCALE GENOMIC DNA]</scope>
    <source>
        <strain evidence="5">36N120E</strain>
    </source>
</reference>
<keyword evidence="4" id="KW-0812">Transmembrane</keyword>
<organism evidence="5 6">
    <name type="scientific">Pseudocohnilembus persalinus</name>
    <name type="common">Ciliate</name>
    <dbReference type="NCBI Taxonomy" id="266149"/>
    <lineage>
        <taxon>Eukaryota</taxon>
        <taxon>Sar</taxon>
        <taxon>Alveolata</taxon>
        <taxon>Ciliophora</taxon>
        <taxon>Intramacronucleata</taxon>
        <taxon>Oligohymenophorea</taxon>
        <taxon>Scuticociliatia</taxon>
        <taxon>Philasterida</taxon>
        <taxon>Pseudocohnilembidae</taxon>
        <taxon>Pseudocohnilembus</taxon>
    </lineage>
</organism>
<keyword evidence="4" id="KW-0472">Membrane</keyword>
<dbReference type="InterPro" id="IPR008949">
    <property type="entry name" value="Isoprenoid_synthase_dom_sf"/>
</dbReference>
<dbReference type="InterPro" id="IPR033749">
    <property type="entry name" value="Polyprenyl_synt_CS"/>
</dbReference>
<dbReference type="CDD" id="cd00685">
    <property type="entry name" value="Trans_IPPS_HT"/>
    <property type="match status" value="1"/>
</dbReference>
<evidence type="ECO:0000313" key="6">
    <source>
        <dbReference type="Proteomes" id="UP000054937"/>
    </source>
</evidence>
<keyword evidence="3" id="KW-0808">Transferase</keyword>
<evidence type="ECO:0000256" key="2">
    <source>
        <dbReference type="ARBA" id="ARBA00022842"/>
    </source>
</evidence>
<dbReference type="SUPFAM" id="SSF48576">
    <property type="entry name" value="Terpenoid synthases"/>
    <property type="match status" value="1"/>
</dbReference>
<name>A0A0V0QXK0_PSEPJ</name>
<evidence type="ECO:0000256" key="4">
    <source>
        <dbReference type="SAM" id="Phobius"/>
    </source>
</evidence>
<accession>A0A0V0QXK0</accession>
<gene>
    <name evidence="5" type="ORF">PPERSA_11526</name>
</gene>
<evidence type="ECO:0000256" key="1">
    <source>
        <dbReference type="ARBA" id="ARBA00022723"/>
    </source>
</evidence>
<dbReference type="PANTHER" id="PTHR12001:SF44">
    <property type="entry name" value="GERANYLGERANYL PYROPHOSPHATE SYNTHASE"/>
    <property type="match status" value="1"/>
</dbReference>
<dbReference type="PROSITE" id="PS00723">
    <property type="entry name" value="POLYPRENYL_SYNTHASE_1"/>
    <property type="match status" value="1"/>
</dbReference>
<dbReference type="GO" id="GO:0008299">
    <property type="term" value="P:isoprenoid biosynthetic process"/>
    <property type="evidence" value="ECO:0007669"/>
    <property type="project" value="InterPro"/>
</dbReference>
<feature type="transmembrane region" description="Helical" evidence="4">
    <location>
        <begin position="12"/>
        <end position="34"/>
    </location>
</feature>
<dbReference type="EMBL" id="LDAU01000091">
    <property type="protein sequence ID" value="KRX06881.1"/>
    <property type="molecule type" value="Genomic_DNA"/>
</dbReference>
<dbReference type="FunCoup" id="A0A0V0QXK0">
    <property type="interactions" value="323"/>
</dbReference>
<sequence length="438" mass="50108">MELLRETLDQKSIYMGGILSLGFSTVAFLAYQYLKNKQFQLKNQKIQSRKPSEENSDTESKINESEYKRVAKIVSDVGLKYISIFEESKILEKILPRVFEGQSDLQKICSDLTYDGLDYNAIQKAVSDPVWELLKLKGKRVRPILCGLFAESLGGKFEDVVEIAGFIEILHNASLIIDDIEDKGETRRGQKAVHKIYGEDVGINAANLAYFLPINYIFKNSKNYTPEQLTKITQIFAEEMIQIHMGQAWDIQWHNHKFANKVYPNEPQYLQMIVYKTGALLRMMIKMICAKLNVKDKHVQEALNEFGILVGAAFQIQDDILSVDVDENDESQFAKGKGLVGEDIYEGKITLMVVNFLEQANSRDRKKFLAILQAGTKNPKLIRQAIGYLNKYGSIQYAKKYAKKLINDAWDKLDSVLPESHVKQQLQAFCMYLISRKK</sequence>
<dbReference type="InterPro" id="IPR000092">
    <property type="entry name" value="Polyprenyl_synt"/>
</dbReference>
<dbReference type="GO" id="GO:0004659">
    <property type="term" value="F:prenyltransferase activity"/>
    <property type="evidence" value="ECO:0007669"/>
    <property type="project" value="InterPro"/>
</dbReference>
<dbReference type="AlphaFoldDB" id="A0A0V0QXK0"/>
<dbReference type="Proteomes" id="UP000054937">
    <property type="component" value="Unassembled WGS sequence"/>
</dbReference>